<gene>
    <name evidence="2" type="ORF">AAHA92_08124</name>
</gene>
<dbReference type="NCBIfam" id="TIGR01640">
    <property type="entry name" value="F_box_assoc_1"/>
    <property type="match status" value="1"/>
</dbReference>
<dbReference type="InterPro" id="IPR001810">
    <property type="entry name" value="F-box_dom"/>
</dbReference>
<dbReference type="InterPro" id="IPR006527">
    <property type="entry name" value="F-box-assoc_dom_typ1"/>
</dbReference>
<dbReference type="InterPro" id="IPR036047">
    <property type="entry name" value="F-box-like_dom_sf"/>
</dbReference>
<dbReference type="Pfam" id="PF12937">
    <property type="entry name" value="F-box-like"/>
    <property type="match status" value="1"/>
</dbReference>
<comment type="caution">
    <text evidence="2">The sequence shown here is derived from an EMBL/GenBank/DDBJ whole genome shotgun (WGS) entry which is preliminary data.</text>
</comment>
<feature type="domain" description="F-box" evidence="1">
    <location>
        <begin position="17"/>
        <end position="57"/>
    </location>
</feature>
<dbReference type="CDD" id="cd22157">
    <property type="entry name" value="F-box_AtFBW1-like"/>
    <property type="match status" value="1"/>
</dbReference>
<keyword evidence="3" id="KW-1185">Reference proteome</keyword>
<accession>A0ABD1HN75</accession>
<dbReference type="Gene3D" id="1.20.1280.50">
    <property type="match status" value="1"/>
</dbReference>
<sequence length="350" mass="39434">MKAGDNSKMGEDFFKHLPSEIVVEILSRLPTRAAMACKCVCKSWLGLLATPEFVDSHVSRSAPGIAVATCSNTFEIIEFVDELDEDHFWDVAFEFKLPFDEPIHSSVNGLTFLRDVDRGDLILCNPITRDYIKLPCPPQTTSAEELARDTFGFGVSRTTGQYKVVRVFNYHDSSKEAYKPFECQVYTVGTGLWRNVPSGSPPPLWFFDYHGGVLLNGNLHLMAKETTADDFAPSVLRDCLCLSHITADGEIVIWLMKEYGEDDSWTREVFVCKAAMGYVGEQHVWPIRVFQNGDILMEWEGKPLYYSNETKAFDYDISFRGDPSSYVSTTAYASSLVSLKNFVMENVSSF</sequence>
<dbReference type="SUPFAM" id="SSF81383">
    <property type="entry name" value="F-box domain"/>
    <property type="match status" value="1"/>
</dbReference>
<dbReference type="PANTHER" id="PTHR31672:SF13">
    <property type="entry name" value="F-BOX PROTEIN CPR30-LIKE"/>
    <property type="match status" value="1"/>
</dbReference>
<dbReference type="AlphaFoldDB" id="A0ABD1HN75"/>
<dbReference type="SMART" id="SM00256">
    <property type="entry name" value="FBOX"/>
    <property type="match status" value="1"/>
</dbReference>
<proteinExistence type="predicted"/>
<protein>
    <submittedName>
        <fullName evidence="2">F-box protein-like protein</fullName>
    </submittedName>
</protein>
<dbReference type="InterPro" id="IPR050796">
    <property type="entry name" value="SCF_F-box_component"/>
</dbReference>
<dbReference type="Proteomes" id="UP001567538">
    <property type="component" value="Unassembled WGS sequence"/>
</dbReference>
<dbReference type="EMBL" id="JBEAFC010000004">
    <property type="protein sequence ID" value="KAL1557564.1"/>
    <property type="molecule type" value="Genomic_DNA"/>
</dbReference>
<dbReference type="Pfam" id="PF07734">
    <property type="entry name" value="FBA_1"/>
    <property type="match status" value="1"/>
</dbReference>
<reference evidence="2 3" key="1">
    <citation type="submission" date="2024-06" db="EMBL/GenBank/DDBJ databases">
        <title>A chromosome level genome sequence of Diviner's sage (Salvia divinorum).</title>
        <authorList>
            <person name="Ford S.A."/>
            <person name="Ro D.-K."/>
            <person name="Ness R.W."/>
            <person name="Phillips M.A."/>
        </authorList>
    </citation>
    <scope>NUCLEOTIDE SEQUENCE [LARGE SCALE GENOMIC DNA]</scope>
    <source>
        <strain evidence="2">SAF-2024a</strain>
        <tissue evidence="2">Leaf</tissue>
    </source>
</reference>
<evidence type="ECO:0000313" key="2">
    <source>
        <dbReference type="EMBL" id="KAL1557564.1"/>
    </source>
</evidence>
<evidence type="ECO:0000259" key="1">
    <source>
        <dbReference type="SMART" id="SM00256"/>
    </source>
</evidence>
<dbReference type="PANTHER" id="PTHR31672">
    <property type="entry name" value="BNACNNG10540D PROTEIN"/>
    <property type="match status" value="1"/>
</dbReference>
<dbReference type="InterPro" id="IPR017451">
    <property type="entry name" value="F-box-assoc_interact_dom"/>
</dbReference>
<organism evidence="2 3">
    <name type="scientific">Salvia divinorum</name>
    <name type="common">Maria pastora</name>
    <name type="synonym">Diviner's sage</name>
    <dbReference type="NCBI Taxonomy" id="28513"/>
    <lineage>
        <taxon>Eukaryota</taxon>
        <taxon>Viridiplantae</taxon>
        <taxon>Streptophyta</taxon>
        <taxon>Embryophyta</taxon>
        <taxon>Tracheophyta</taxon>
        <taxon>Spermatophyta</taxon>
        <taxon>Magnoliopsida</taxon>
        <taxon>eudicotyledons</taxon>
        <taxon>Gunneridae</taxon>
        <taxon>Pentapetalae</taxon>
        <taxon>asterids</taxon>
        <taxon>lamiids</taxon>
        <taxon>Lamiales</taxon>
        <taxon>Lamiaceae</taxon>
        <taxon>Nepetoideae</taxon>
        <taxon>Mentheae</taxon>
        <taxon>Salviinae</taxon>
        <taxon>Salvia</taxon>
        <taxon>Salvia subgen. Calosphace</taxon>
    </lineage>
</organism>
<name>A0ABD1HN75_SALDI</name>
<evidence type="ECO:0000313" key="3">
    <source>
        <dbReference type="Proteomes" id="UP001567538"/>
    </source>
</evidence>